<dbReference type="PANTHER" id="PTHR21716">
    <property type="entry name" value="TRANSMEMBRANE PROTEIN"/>
    <property type="match status" value="1"/>
</dbReference>
<feature type="transmembrane region" description="Helical" evidence="8">
    <location>
        <begin position="327"/>
        <end position="357"/>
    </location>
</feature>
<evidence type="ECO:0000313" key="10">
    <source>
        <dbReference type="Proteomes" id="UP000219215"/>
    </source>
</evidence>
<feature type="transmembrane region" description="Helical" evidence="8">
    <location>
        <begin position="290"/>
        <end position="307"/>
    </location>
</feature>
<evidence type="ECO:0000256" key="8">
    <source>
        <dbReference type="SAM" id="Phobius"/>
    </source>
</evidence>
<dbReference type="AlphaFoldDB" id="A0A2C8F9Q7"/>
<evidence type="ECO:0000256" key="7">
    <source>
        <dbReference type="ARBA" id="ARBA00023136"/>
    </source>
</evidence>
<comment type="subcellular location">
    <subcellularLocation>
        <location evidence="1">Cell membrane</location>
        <topology evidence="1">Multi-pass membrane protein</topology>
    </subcellularLocation>
</comment>
<feature type="transmembrane region" description="Helical" evidence="8">
    <location>
        <begin position="36"/>
        <end position="54"/>
    </location>
</feature>
<keyword evidence="4" id="KW-1003">Cell membrane</keyword>
<dbReference type="GO" id="GO:0005886">
    <property type="term" value="C:plasma membrane"/>
    <property type="evidence" value="ECO:0007669"/>
    <property type="project" value="UniProtKB-SubCell"/>
</dbReference>
<dbReference type="OrthoDB" id="1010875at2"/>
<dbReference type="Pfam" id="PF01594">
    <property type="entry name" value="AI-2E_transport"/>
    <property type="match status" value="1"/>
</dbReference>
<name>A0A2C8F9Q7_9BACT</name>
<sequence length="369" mass="40653">MFNSDKPYTLDSVVRMVLSAGFIVSMIWLLGYLSSALIPFVTALLLAYLLNPLTDFIERKVNSRGVAVFATMLLTLITVAAVIMTVIPTMLAEFSHMGTVLKELANNKDYAQRVLEYIPPDLWDDLQAIIQDKDLQRVFTSDGALEMIQGTFDKLVPGIKGIVRGATSFATSIIGIAIVLLYMVFLLADFGRIKNSWQEYLPEDYRKGIVEFLDEFELTMSRYFRSQILIAFIVGVLLSIGFIIIGLPMALVLGMFAGMLNIAPYLTIIGLIPAIPLGALSAIEAGNSPWVGMALVLLVFGVVQAIQDGFLVPKIQGKSLGLSPWLILLALSVWGKLLGFLGLLIALPMTCLFLSYYRRLLAQRKQANS</sequence>
<keyword evidence="6 8" id="KW-1133">Transmembrane helix</keyword>
<gene>
    <name evidence="9" type="ORF">DPRO_2247</name>
</gene>
<comment type="similarity">
    <text evidence="2">Belongs to the autoinducer-2 exporter (AI-2E) (TC 2.A.86) family.</text>
</comment>
<evidence type="ECO:0000256" key="2">
    <source>
        <dbReference type="ARBA" id="ARBA00009773"/>
    </source>
</evidence>
<evidence type="ECO:0000256" key="5">
    <source>
        <dbReference type="ARBA" id="ARBA00022692"/>
    </source>
</evidence>
<reference evidence="10" key="1">
    <citation type="submission" date="2017-09" db="EMBL/GenBank/DDBJ databases">
        <authorList>
            <person name="Regsiter A."/>
            <person name="William W."/>
        </authorList>
    </citation>
    <scope>NUCLEOTIDE SEQUENCE [LARGE SCALE GENOMIC DNA]</scope>
    <source>
        <strain evidence="10">500-1</strain>
    </source>
</reference>
<keyword evidence="3" id="KW-0813">Transport</keyword>
<dbReference type="KEGG" id="pprf:DPRO_2247"/>
<keyword evidence="10" id="KW-1185">Reference proteome</keyword>
<feature type="transmembrane region" description="Helical" evidence="8">
    <location>
        <begin position="12"/>
        <end position="30"/>
    </location>
</feature>
<evidence type="ECO:0000256" key="6">
    <source>
        <dbReference type="ARBA" id="ARBA00022989"/>
    </source>
</evidence>
<evidence type="ECO:0000256" key="4">
    <source>
        <dbReference type="ARBA" id="ARBA00022475"/>
    </source>
</evidence>
<feature type="transmembrane region" description="Helical" evidence="8">
    <location>
        <begin position="228"/>
        <end position="256"/>
    </location>
</feature>
<keyword evidence="7 8" id="KW-0472">Membrane</keyword>
<dbReference type="RefSeq" id="WP_097012065.1">
    <property type="nucleotide sequence ID" value="NZ_LT907975.1"/>
</dbReference>
<dbReference type="PANTHER" id="PTHR21716:SF53">
    <property type="entry name" value="PERMEASE PERM-RELATED"/>
    <property type="match status" value="1"/>
</dbReference>
<dbReference type="EMBL" id="LT907975">
    <property type="protein sequence ID" value="SOB59153.1"/>
    <property type="molecule type" value="Genomic_DNA"/>
</dbReference>
<protein>
    <submittedName>
        <fullName evidence="9">Pheromone autoinducer 2 transporter</fullName>
    </submittedName>
</protein>
<feature type="transmembrane region" description="Helical" evidence="8">
    <location>
        <begin position="262"/>
        <end position="283"/>
    </location>
</feature>
<dbReference type="InterPro" id="IPR002549">
    <property type="entry name" value="AI-2E-like"/>
</dbReference>
<feature type="transmembrane region" description="Helical" evidence="8">
    <location>
        <begin position="66"/>
        <end position="87"/>
    </location>
</feature>
<evidence type="ECO:0000313" key="9">
    <source>
        <dbReference type="EMBL" id="SOB59153.1"/>
    </source>
</evidence>
<accession>A0A2C8F9Q7</accession>
<keyword evidence="5 8" id="KW-0812">Transmembrane</keyword>
<dbReference type="Proteomes" id="UP000219215">
    <property type="component" value="Chromosome DPRO"/>
</dbReference>
<feature type="transmembrane region" description="Helical" evidence="8">
    <location>
        <begin position="169"/>
        <end position="188"/>
    </location>
</feature>
<dbReference type="GO" id="GO:0055085">
    <property type="term" value="P:transmembrane transport"/>
    <property type="evidence" value="ECO:0007669"/>
    <property type="project" value="TreeGrafter"/>
</dbReference>
<proteinExistence type="inferred from homology"/>
<evidence type="ECO:0000256" key="1">
    <source>
        <dbReference type="ARBA" id="ARBA00004651"/>
    </source>
</evidence>
<evidence type="ECO:0000256" key="3">
    <source>
        <dbReference type="ARBA" id="ARBA00022448"/>
    </source>
</evidence>
<organism evidence="9 10">
    <name type="scientific">Pseudodesulfovibrio profundus</name>
    <dbReference type="NCBI Taxonomy" id="57320"/>
    <lineage>
        <taxon>Bacteria</taxon>
        <taxon>Pseudomonadati</taxon>
        <taxon>Thermodesulfobacteriota</taxon>
        <taxon>Desulfovibrionia</taxon>
        <taxon>Desulfovibrionales</taxon>
        <taxon>Desulfovibrionaceae</taxon>
    </lineage>
</organism>